<dbReference type="PANTHER" id="PTHR45713">
    <property type="entry name" value="FTP DOMAIN-CONTAINING PROTEIN"/>
    <property type="match status" value="1"/>
</dbReference>
<dbReference type="Pfam" id="PF12947">
    <property type="entry name" value="EGF_3"/>
    <property type="match status" value="2"/>
</dbReference>
<dbReference type="Pfam" id="PF00059">
    <property type="entry name" value="Lectin_C"/>
    <property type="match status" value="1"/>
</dbReference>
<comment type="function">
    <text evidence="1">Acts as a defensive agent. Recognizes blood group fucosylated oligosaccharides including A, B, H and Lewis B-type antigens. Does not recognize Lewis A antigen and has low affinity for monovalent haptens.</text>
</comment>
<name>A0A9J7N3S2_BRAFL</name>
<dbReference type="PROSITE" id="PS50041">
    <property type="entry name" value="C_TYPE_LECTIN_2"/>
    <property type="match status" value="1"/>
</dbReference>
<dbReference type="CDD" id="cd00054">
    <property type="entry name" value="EGF_CA"/>
    <property type="match status" value="4"/>
</dbReference>
<sequence>MDHRSAAVCVALIIMLMVDPTKGVWLEVFATEEGVGQTVMDAWNAAAGAEVRHYKCSIVEQWSSLTISRVKIVLEASDGNKEFIFDGANSDKTNWFTKARLLSSPYTDIQTSTPNYFSVVGLPEAQRRFYINRNHGGCGNDAGWLVVADAGMAGICNWEKAEAAVHPHVLYSKLNTAVRWDDTANVGKADRMRIYLEGENLLCNPPVDISCTTEEKTMTKNAYSVTCPSGCTSVSKTVWGTETYTDDSSICRAAIHAGWIPDSGGTAPVYRKPGESSYTGSTQNGVTTVSYGSWPQSFAFGVNIALRKQAFQTSTSTGIGEASLAVDGKITTTYSQGSCSHTANGGEAYPTWWVDLGQSYVVRRVVITNRRDCCSDRLNPFNIHIGDSAQVTTNPQCGGDHNIALSLSAMSVTCPEMRGRYVGIHLPGASRILTLCEVQIFGDLDECTDGTDNCSPQGSICSPQGSICTNTPSSFTCACDAGYSGDGVTCTDDDECTDGSDNCSPDGFCTNTPPGSFTCACNPGYSGNGVTCSDIDECANANGGCEGTCTNNGGSFVCSCGAGFVLNADGLNCDDVNECDSGNGGCSQTCTNNRGSFVCSCRHGYSLNADGLNCDLDCGVLYPGLLPASNFGVYGGKCFWSSNGRRPHNQRLTYSAALQACQGHGGTLIMIKDHATQTAILDHLKVKSVKGRKERRFWMGLDDLNAENTFLWNDGTPLGSYDWFKYDAPHQERDCVTLWKPQKRVPRWFIKPCENSYPYICQLGTGNGGAK</sequence>
<dbReference type="KEGG" id="bfo:118424194"/>
<dbReference type="Pfam" id="PF03815">
    <property type="entry name" value="LCCL"/>
    <property type="match status" value="1"/>
</dbReference>
<evidence type="ECO:0000256" key="12">
    <source>
        <dbReference type="ARBA" id="ARBA00023157"/>
    </source>
</evidence>
<dbReference type="GO" id="GO:0005576">
    <property type="term" value="C:extracellular region"/>
    <property type="evidence" value="ECO:0007669"/>
    <property type="project" value="UniProtKB-SubCell"/>
</dbReference>
<dbReference type="SMART" id="SM00034">
    <property type="entry name" value="CLECT"/>
    <property type="match status" value="1"/>
</dbReference>
<dbReference type="Pfam" id="PF22633">
    <property type="entry name" value="F5_F8_type_C_2"/>
    <property type="match status" value="1"/>
</dbReference>
<dbReference type="InterPro" id="IPR051941">
    <property type="entry name" value="BG_Antigen-Binding_Lectin"/>
</dbReference>
<dbReference type="InterPro" id="IPR009030">
    <property type="entry name" value="Growth_fac_rcpt_cys_sf"/>
</dbReference>
<evidence type="ECO:0000256" key="11">
    <source>
        <dbReference type="ARBA" id="ARBA00022837"/>
    </source>
</evidence>
<reference evidence="20" key="2">
    <citation type="submission" date="2025-08" db="UniProtKB">
        <authorList>
            <consortium name="RefSeq"/>
        </authorList>
    </citation>
    <scope>IDENTIFICATION</scope>
    <source>
        <strain evidence="20">S238N-H82</strain>
        <tissue evidence="20">Testes</tissue>
    </source>
</reference>
<dbReference type="Gene3D" id="2.60.120.260">
    <property type="entry name" value="Galactose-binding domain-like"/>
    <property type="match status" value="1"/>
</dbReference>
<dbReference type="PROSITE" id="PS50026">
    <property type="entry name" value="EGF_3"/>
    <property type="match status" value="2"/>
</dbReference>
<dbReference type="GeneID" id="118424194"/>
<dbReference type="GO" id="GO:0042806">
    <property type="term" value="F:fucose binding"/>
    <property type="evidence" value="ECO:0007669"/>
    <property type="project" value="UniProtKB-ARBA"/>
</dbReference>
<dbReference type="InterPro" id="IPR001304">
    <property type="entry name" value="C-type_lectin-like"/>
</dbReference>
<reference evidence="19" key="1">
    <citation type="journal article" date="2020" name="Nat. Ecol. Evol.">
        <title>Deeply conserved synteny resolves early events in vertebrate evolution.</title>
        <authorList>
            <person name="Simakov O."/>
            <person name="Marletaz F."/>
            <person name="Yue J.X."/>
            <person name="O'Connell B."/>
            <person name="Jenkins J."/>
            <person name="Brandt A."/>
            <person name="Calef R."/>
            <person name="Tung C.H."/>
            <person name="Huang T.K."/>
            <person name="Schmutz J."/>
            <person name="Satoh N."/>
            <person name="Yu J.K."/>
            <person name="Putnam N.H."/>
            <person name="Green R.E."/>
            <person name="Rokhsar D.S."/>
        </authorList>
    </citation>
    <scope>NUCLEOTIDE SEQUENCE [LARGE SCALE GENOMIC DNA]</scope>
    <source>
        <strain evidence="19">S238N-H82</strain>
    </source>
</reference>
<dbReference type="InterPro" id="IPR004043">
    <property type="entry name" value="LCCL"/>
</dbReference>
<dbReference type="PANTHER" id="PTHR45713:SF6">
    <property type="entry name" value="F5_8 TYPE C DOMAIN-CONTAINING PROTEIN"/>
    <property type="match status" value="1"/>
</dbReference>
<evidence type="ECO:0000256" key="2">
    <source>
        <dbReference type="ARBA" id="ARBA00004613"/>
    </source>
</evidence>
<dbReference type="Proteomes" id="UP000001554">
    <property type="component" value="Chromosome 10"/>
</dbReference>
<feature type="domain" description="LCCL" evidence="18">
    <location>
        <begin position="205"/>
        <end position="298"/>
    </location>
</feature>
<evidence type="ECO:0000256" key="6">
    <source>
        <dbReference type="ARBA" id="ARBA00022536"/>
    </source>
</evidence>
<protein>
    <submittedName>
        <fullName evidence="20">Uncharacterized protein LOC118424194</fullName>
    </submittedName>
</protein>
<dbReference type="InterPro" id="IPR024731">
    <property type="entry name" value="NELL2-like_EGF"/>
</dbReference>
<dbReference type="GO" id="GO:0010185">
    <property type="term" value="P:regulation of cellular defense response"/>
    <property type="evidence" value="ECO:0007669"/>
    <property type="project" value="UniProtKB-ARBA"/>
</dbReference>
<dbReference type="SUPFAM" id="SSF69848">
    <property type="entry name" value="LCCL domain"/>
    <property type="match status" value="1"/>
</dbReference>
<evidence type="ECO:0000256" key="1">
    <source>
        <dbReference type="ARBA" id="ARBA00002219"/>
    </source>
</evidence>
<dbReference type="GO" id="GO:0005509">
    <property type="term" value="F:calcium ion binding"/>
    <property type="evidence" value="ECO:0007669"/>
    <property type="project" value="InterPro"/>
</dbReference>
<dbReference type="Gene3D" id="2.170.130.20">
    <property type="entry name" value="LCCL-like domain"/>
    <property type="match status" value="1"/>
</dbReference>
<evidence type="ECO:0000256" key="13">
    <source>
        <dbReference type="ARBA" id="ARBA00023180"/>
    </source>
</evidence>
<keyword evidence="11" id="KW-0106">Calcium</keyword>
<accession>A0A9J7N3S2</accession>
<keyword evidence="9" id="KW-0430">Lectin</keyword>
<dbReference type="SMART" id="SM00179">
    <property type="entry name" value="EGF_CA"/>
    <property type="match status" value="4"/>
</dbReference>
<comment type="subunit">
    <text evidence="4">Homotrimer.</text>
</comment>
<keyword evidence="12" id="KW-1015">Disulfide bond</keyword>
<comment type="subcellular location">
    <subcellularLocation>
        <location evidence="2">Secreted</location>
    </subcellularLocation>
</comment>
<dbReference type="OrthoDB" id="5983152at2759"/>
<comment type="caution">
    <text evidence="14">Lacks conserved residue(s) required for the propagation of feature annotation.</text>
</comment>
<evidence type="ECO:0000256" key="3">
    <source>
        <dbReference type="ARBA" id="ARBA00010147"/>
    </source>
</evidence>
<keyword evidence="13" id="KW-0325">Glycoprotein</keyword>
<dbReference type="SUPFAM" id="SSF56436">
    <property type="entry name" value="C-type lectin-like"/>
    <property type="match status" value="1"/>
</dbReference>
<dbReference type="SUPFAM" id="SSF49785">
    <property type="entry name" value="Galactose-binding domain-like"/>
    <property type="match status" value="1"/>
</dbReference>
<dbReference type="InterPro" id="IPR016187">
    <property type="entry name" value="CTDL_fold"/>
</dbReference>
<dbReference type="InterPro" id="IPR000742">
    <property type="entry name" value="EGF"/>
</dbReference>
<proteinExistence type="inferred from homology"/>
<keyword evidence="7" id="KW-0479">Metal-binding</keyword>
<dbReference type="FunFam" id="2.10.25.10:FF:000240">
    <property type="entry name" value="Vitamin K-dependent protein S"/>
    <property type="match status" value="1"/>
</dbReference>
<evidence type="ECO:0000259" key="17">
    <source>
        <dbReference type="PROSITE" id="PS50041"/>
    </source>
</evidence>
<evidence type="ECO:0000256" key="14">
    <source>
        <dbReference type="PROSITE-ProRule" id="PRU00076"/>
    </source>
</evidence>
<evidence type="ECO:0000256" key="7">
    <source>
        <dbReference type="ARBA" id="ARBA00022723"/>
    </source>
</evidence>
<dbReference type="InterPro" id="IPR036609">
    <property type="entry name" value="LCCL_sf"/>
</dbReference>
<evidence type="ECO:0000313" key="19">
    <source>
        <dbReference type="Proteomes" id="UP000001554"/>
    </source>
</evidence>
<dbReference type="InterPro" id="IPR018097">
    <property type="entry name" value="EGF_Ca-bd_CS"/>
</dbReference>
<feature type="domain" description="EGF-like" evidence="16">
    <location>
        <begin position="450"/>
        <end position="491"/>
    </location>
</feature>
<dbReference type="Pfam" id="PF12662">
    <property type="entry name" value="cEGF"/>
    <property type="match status" value="1"/>
</dbReference>
<keyword evidence="5" id="KW-0964">Secreted</keyword>
<dbReference type="SMART" id="SM00603">
    <property type="entry name" value="LCCL"/>
    <property type="match status" value="1"/>
</dbReference>
<keyword evidence="6 14" id="KW-0245">EGF-like domain</keyword>
<evidence type="ECO:0000259" key="18">
    <source>
        <dbReference type="PROSITE" id="PS50820"/>
    </source>
</evidence>
<dbReference type="InterPro" id="IPR008979">
    <property type="entry name" value="Galactose-bd-like_sf"/>
</dbReference>
<dbReference type="SMART" id="SM00607">
    <property type="entry name" value="FTP"/>
    <property type="match status" value="1"/>
</dbReference>
<dbReference type="InterPro" id="IPR026823">
    <property type="entry name" value="cEGF"/>
</dbReference>
<dbReference type="PROSITE" id="PS01187">
    <property type="entry name" value="EGF_CA"/>
    <property type="match status" value="2"/>
</dbReference>
<dbReference type="InterPro" id="IPR006585">
    <property type="entry name" value="FTP1"/>
</dbReference>
<evidence type="ECO:0000256" key="15">
    <source>
        <dbReference type="SAM" id="SignalP"/>
    </source>
</evidence>
<organism evidence="19 20">
    <name type="scientific">Branchiostoma floridae</name>
    <name type="common">Florida lancelet</name>
    <name type="synonym">Amphioxus</name>
    <dbReference type="NCBI Taxonomy" id="7739"/>
    <lineage>
        <taxon>Eukaryota</taxon>
        <taxon>Metazoa</taxon>
        <taxon>Chordata</taxon>
        <taxon>Cephalochordata</taxon>
        <taxon>Leptocardii</taxon>
        <taxon>Amphioxiformes</taxon>
        <taxon>Branchiostomatidae</taxon>
        <taxon>Branchiostoma</taxon>
    </lineage>
</organism>
<keyword evidence="19" id="KW-1185">Reference proteome</keyword>
<dbReference type="GO" id="GO:0001868">
    <property type="term" value="P:regulation of complement activation, lectin pathway"/>
    <property type="evidence" value="ECO:0007669"/>
    <property type="project" value="UniProtKB-ARBA"/>
</dbReference>
<evidence type="ECO:0000256" key="8">
    <source>
        <dbReference type="ARBA" id="ARBA00022729"/>
    </source>
</evidence>
<dbReference type="InterPro" id="IPR001881">
    <property type="entry name" value="EGF-like_Ca-bd_dom"/>
</dbReference>
<comment type="similarity">
    <text evidence="3">Belongs to the fucolectin family.</text>
</comment>
<evidence type="ECO:0000256" key="9">
    <source>
        <dbReference type="ARBA" id="ARBA00022734"/>
    </source>
</evidence>
<feature type="domain" description="EGF-like" evidence="16">
    <location>
        <begin position="492"/>
        <end position="533"/>
    </location>
</feature>
<feature type="domain" description="C-type lectin" evidence="17">
    <location>
        <begin position="634"/>
        <end position="762"/>
    </location>
</feature>
<evidence type="ECO:0000256" key="5">
    <source>
        <dbReference type="ARBA" id="ARBA00022525"/>
    </source>
</evidence>
<dbReference type="Gene3D" id="2.10.25.10">
    <property type="entry name" value="Laminin"/>
    <property type="match status" value="4"/>
</dbReference>
<dbReference type="PROSITE" id="PS01186">
    <property type="entry name" value="EGF_2"/>
    <property type="match status" value="4"/>
</dbReference>
<dbReference type="SUPFAM" id="SSF57196">
    <property type="entry name" value="EGF/Laminin"/>
    <property type="match status" value="1"/>
</dbReference>
<keyword evidence="8 15" id="KW-0732">Signal</keyword>
<evidence type="ECO:0000259" key="16">
    <source>
        <dbReference type="PROSITE" id="PS50026"/>
    </source>
</evidence>
<dbReference type="FunFam" id="2.10.25.10:FF:000038">
    <property type="entry name" value="Fibrillin 2"/>
    <property type="match status" value="1"/>
</dbReference>
<evidence type="ECO:0000256" key="10">
    <source>
        <dbReference type="ARBA" id="ARBA00022737"/>
    </source>
</evidence>
<dbReference type="Pfam" id="PF14670">
    <property type="entry name" value="FXa_inhibition"/>
    <property type="match status" value="1"/>
</dbReference>
<dbReference type="SUPFAM" id="SSF57184">
    <property type="entry name" value="Growth factor receptor domain"/>
    <property type="match status" value="1"/>
</dbReference>
<dbReference type="Gene3D" id="3.10.100.10">
    <property type="entry name" value="Mannose-Binding Protein A, subunit A"/>
    <property type="match status" value="1"/>
</dbReference>
<dbReference type="CDD" id="cd00037">
    <property type="entry name" value="CLECT"/>
    <property type="match status" value="1"/>
</dbReference>
<dbReference type="PROSITE" id="PS50820">
    <property type="entry name" value="LCCL"/>
    <property type="match status" value="1"/>
</dbReference>
<keyword evidence="10" id="KW-0677">Repeat</keyword>
<dbReference type="InterPro" id="IPR016186">
    <property type="entry name" value="C-type_lectin-like/link_sf"/>
</dbReference>
<evidence type="ECO:0000313" key="20">
    <source>
        <dbReference type="RefSeq" id="XP_035688624.1"/>
    </source>
</evidence>
<dbReference type="SMART" id="SM00181">
    <property type="entry name" value="EGF"/>
    <property type="match status" value="4"/>
</dbReference>
<feature type="chain" id="PRO_5039942384" evidence="15">
    <location>
        <begin position="24"/>
        <end position="771"/>
    </location>
</feature>
<dbReference type="InterPro" id="IPR000152">
    <property type="entry name" value="EGF-type_Asp/Asn_hydroxyl_site"/>
</dbReference>
<dbReference type="PROSITE" id="PS00010">
    <property type="entry name" value="ASX_HYDROXYL"/>
    <property type="match status" value="3"/>
</dbReference>
<dbReference type="RefSeq" id="XP_035688624.1">
    <property type="nucleotide sequence ID" value="XM_035832731.1"/>
</dbReference>
<evidence type="ECO:0000256" key="4">
    <source>
        <dbReference type="ARBA" id="ARBA00011233"/>
    </source>
</evidence>
<gene>
    <name evidence="20" type="primary">LOC118424194</name>
</gene>
<feature type="signal peptide" evidence="15">
    <location>
        <begin position="1"/>
        <end position="23"/>
    </location>
</feature>
<dbReference type="FunFam" id="2.60.120.260:FF:000105">
    <property type="entry name" value="Sushi, von Willebrand factor type A, EGF and pentraxin domain-containing protein 1"/>
    <property type="match status" value="1"/>
</dbReference>
<dbReference type="AlphaFoldDB" id="A0A9J7N3S2"/>